<evidence type="ECO:0000313" key="2">
    <source>
        <dbReference type="EMBL" id="TWH25261.1"/>
    </source>
</evidence>
<accession>A0A562EUG8</accession>
<reference evidence="2 3" key="1">
    <citation type="submission" date="2019-07" db="EMBL/GenBank/DDBJ databases">
        <title>Genome sequencing of lignin-degrading bacterial isolates.</title>
        <authorList>
            <person name="Gladden J."/>
        </authorList>
    </citation>
    <scope>NUCLEOTIDE SEQUENCE [LARGE SCALE GENOMIC DNA]</scope>
    <source>
        <strain evidence="2 3">J45</strain>
    </source>
</reference>
<keyword evidence="1" id="KW-0812">Transmembrane</keyword>
<comment type="caution">
    <text evidence="2">The sequence shown here is derived from an EMBL/GenBank/DDBJ whole genome shotgun (WGS) entry which is preliminary data.</text>
</comment>
<dbReference type="EMBL" id="VLJT01000001">
    <property type="protein sequence ID" value="TWH25261.1"/>
    <property type="molecule type" value="Genomic_DNA"/>
</dbReference>
<dbReference type="RefSeq" id="WP_145690755.1">
    <property type="nucleotide sequence ID" value="NZ_VLJT01000001.1"/>
</dbReference>
<name>A0A562EUG8_RHORH</name>
<dbReference type="SUPFAM" id="SSF140453">
    <property type="entry name" value="EsxAB dimer-like"/>
    <property type="match status" value="1"/>
</dbReference>
<keyword evidence="1" id="KW-1133">Transmembrane helix</keyword>
<dbReference type="InterPro" id="IPR036689">
    <property type="entry name" value="ESAT-6-like_sf"/>
</dbReference>
<proteinExistence type="predicted"/>
<keyword evidence="1" id="KW-0472">Membrane</keyword>
<dbReference type="Proteomes" id="UP000317573">
    <property type="component" value="Unassembled WGS sequence"/>
</dbReference>
<evidence type="ECO:0000256" key="1">
    <source>
        <dbReference type="SAM" id="Phobius"/>
    </source>
</evidence>
<organism evidence="2 3">
    <name type="scientific">Rhodococcus rhodochrous J45</name>
    <dbReference type="NCBI Taxonomy" id="935266"/>
    <lineage>
        <taxon>Bacteria</taxon>
        <taxon>Bacillati</taxon>
        <taxon>Actinomycetota</taxon>
        <taxon>Actinomycetes</taxon>
        <taxon>Mycobacteriales</taxon>
        <taxon>Nocardiaceae</taxon>
        <taxon>Rhodococcus</taxon>
    </lineage>
</organism>
<protein>
    <submittedName>
        <fullName evidence="2">Uncharacterized protein</fullName>
    </submittedName>
</protein>
<evidence type="ECO:0000313" key="3">
    <source>
        <dbReference type="Proteomes" id="UP000317573"/>
    </source>
</evidence>
<sequence length="330" mass="33592">MRPGVAAVRSWNPDALRITADHLDVLVDKLDDRMKGLLTEQDVLAERWSGYAARAAATRVVRERSLGSTIAEALLQVAEAYRTGAWLVEGARLHLVSVVGGAEQSGFTVHDDGTVDPTDQIRILSAMLPAEAVAEARARLEHEAAELTHVVTGALEQASRAATETADRITTAVAVLEAARDAAVPGKVVQNENGEFSWWPDWAATTAASTIGVMADGTKEGLTAAAAASADDLASGIARRLGPAGAALGAVPAISNDIEGGMDPTKAVVTEGAGAAAGFAASTWAFGQAGAMIGTGVAPGVGTAVGLAAGAVAGALASYFVSKSTQSLWK</sequence>
<gene>
    <name evidence="2" type="ORF">L618_000100007170</name>
</gene>
<feature type="transmembrane region" description="Helical" evidence="1">
    <location>
        <begin position="301"/>
        <end position="321"/>
    </location>
</feature>
<dbReference type="AlphaFoldDB" id="A0A562EUG8"/>